<dbReference type="Gene3D" id="3.40.50.300">
    <property type="entry name" value="P-loop containing nucleotide triphosphate hydrolases"/>
    <property type="match status" value="1"/>
</dbReference>
<evidence type="ECO:0000259" key="1">
    <source>
        <dbReference type="Pfam" id="PF01443"/>
    </source>
</evidence>
<dbReference type="EMBL" id="CP129013">
    <property type="protein sequence ID" value="WLR41732.1"/>
    <property type="molecule type" value="Genomic_DNA"/>
</dbReference>
<name>A0ABY9JTI4_9BACI</name>
<dbReference type="PANTHER" id="PTHR11070">
    <property type="entry name" value="UVRD / RECB / PCRA DNA HELICASE FAMILY MEMBER"/>
    <property type="match status" value="1"/>
</dbReference>
<gene>
    <name evidence="2" type="ORF">LC087_12770</name>
</gene>
<sequence>MDSELKNKKVLNAVAGSGKTSFIINQLSNDDNKRILIITYTTANQENLKRKVIGKFGHIPNNIFIFGYFEFLLKFIVKPLCPYTVRDICFENPHFRDRNPFTKDKKMIYSNKVAKYILEYLPDFKKRMDTYFDEVYIDEMQDLGSDDFLWMLSLANLQIPVTLVGDFFQATFSSSRRGNHLSNLYSNLNLYQRKIQESGFHFDGTTLVYSHRCTPTVCNFVKDKVGISIESANASHSEIGLTSDQVEMINILENKRIKKLFYQNAKRFKVNSENWGNSKGSSYEHVCVVLNETTYKLFEKNKLIDLAAITKSKFYVACTRTKGDLHFIRERDIPADYKL</sequence>
<protein>
    <recommendedName>
        <fullName evidence="1">(+)RNA virus helicase C-terminal domain-containing protein</fullName>
    </recommendedName>
</protein>
<dbReference type="Proteomes" id="UP001197974">
    <property type="component" value="Chromosome"/>
</dbReference>
<organism evidence="2 3">
    <name type="scientific">Bacillus carboniphilus</name>
    <dbReference type="NCBI Taxonomy" id="86663"/>
    <lineage>
        <taxon>Bacteria</taxon>
        <taxon>Bacillati</taxon>
        <taxon>Bacillota</taxon>
        <taxon>Bacilli</taxon>
        <taxon>Bacillales</taxon>
        <taxon>Bacillaceae</taxon>
        <taxon>Bacillus</taxon>
    </lineage>
</organism>
<dbReference type="PANTHER" id="PTHR11070:SF2">
    <property type="entry name" value="ATP-DEPENDENT DNA HELICASE SRS2"/>
    <property type="match status" value="1"/>
</dbReference>
<dbReference type="RefSeq" id="WP_226543109.1">
    <property type="nucleotide sequence ID" value="NZ_CP129013.1"/>
</dbReference>
<dbReference type="InterPro" id="IPR027351">
    <property type="entry name" value="(+)RNA_virus_helicase_core_dom"/>
</dbReference>
<feature type="domain" description="(+)RNA virus helicase C-terminal" evidence="1">
    <location>
        <begin position="112"/>
        <end position="328"/>
    </location>
</feature>
<dbReference type="Pfam" id="PF01443">
    <property type="entry name" value="Viral_helicase1"/>
    <property type="match status" value="1"/>
</dbReference>
<proteinExistence type="predicted"/>
<evidence type="ECO:0000313" key="3">
    <source>
        <dbReference type="Proteomes" id="UP001197974"/>
    </source>
</evidence>
<keyword evidence="3" id="KW-1185">Reference proteome</keyword>
<dbReference type="InterPro" id="IPR027417">
    <property type="entry name" value="P-loop_NTPase"/>
</dbReference>
<accession>A0ABY9JTI4</accession>
<dbReference type="SUPFAM" id="SSF52540">
    <property type="entry name" value="P-loop containing nucleoside triphosphate hydrolases"/>
    <property type="match status" value="1"/>
</dbReference>
<reference evidence="2 3" key="1">
    <citation type="submission" date="2023-06" db="EMBL/GenBank/DDBJ databases">
        <title>Five Gram-positive bacteria isolated from mangrove sediments in Shenzhen, Guangdong, China.</title>
        <authorList>
            <person name="Yu S."/>
            <person name="Zheng W."/>
            <person name="Huang Y."/>
        </authorList>
    </citation>
    <scope>NUCLEOTIDE SEQUENCE [LARGE SCALE GENOMIC DNA]</scope>
    <source>
        <strain evidence="2 3">SaN35-3</strain>
    </source>
</reference>
<evidence type="ECO:0000313" key="2">
    <source>
        <dbReference type="EMBL" id="WLR41732.1"/>
    </source>
</evidence>
<dbReference type="InterPro" id="IPR000212">
    <property type="entry name" value="DNA_helicase_UvrD/REP"/>
</dbReference>